<comment type="caution">
    <text evidence="1">The sequence shown here is derived from an EMBL/GenBank/DDBJ whole genome shotgun (WGS) entry which is preliminary data.</text>
</comment>
<protein>
    <submittedName>
        <fullName evidence="1">Uncharacterized protein</fullName>
    </submittedName>
</protein>
<name>A0A0C1IIF3_9BACT</name>
<proteinExistence type="predicted"/>
<organism evidence="1 2">
    <name type="scientific">Flavihumibacter solisilvae</name>
    <dbReference type="NCBI Taxonomy" id="1349421"/>
    <lineage>
        <taxon>Bacteria</taxon>
        <taxon>Pseudomonadati</taxon>
        <taxon>Bacteroidota</taxon>
        <taxon>Chitinophagia</taxon>
        <taxon>Chitinophagales</taxon>
        <taxon>Chitinophagaceae</taxon>
        <taxon>Flavihumibacter</taxon>
    </lineage>
</organism>
<dbReference type="RefSeq" id="WP_039144752.1">
    <property type="nucleotide sequence ID" value="NZ_JSVC01000054.1"/>
</dbReference>
<accession>A0A0C1IIF3</accession>
<evidence type="ECO:0000313" key="2">
    <source>
        <dbReference type="Proteomes" id="UP000031408"/>
    </source>
</evidence>
<sequence>ELFELFEKEVNLMDLKDAYKTAFSEFFQKLTDKTINTLDISNSPLFYYIPGLASKVPEPWWSVLSSNFWHIVLEEFQSQVSAIDVVVISHELLEYFSPKNIAFTSSLASGEIQFLIRNFEAVQDGLSVVVGKNAPNEISSPTFVHRQEGFVERPIDFVFNAENAKKKKVKIMPLDRFAGGVIPVIMHSNTLNPIPVRHKNHWSTEREIVVRGQNKLLLFAHNSCVLESSEMIDPDSEKRLSVNLSTQYFIPGLDIYEVYFWIEGEESEAKYTLSYLNQLGERSTLTIKLTGFWV</sequence>
<feature type="non-terminal residue" evidence="1">
    <location>
        <position position="294"/>
    </location>
</feature>
<keyword evidence="2" id="KW-1185">Reference proteome</keyword>
<dbReference type="EMBL" id="JSVC01000054">
    <property type="protein sequence ID" value="KIC90269.1"/>
    <property type="molecule type" value="Genomic_DNA"/>
</dbReference>
<evidence type="ECO:0000313" key="1">
    <source>
        <dbReference type="EMBL" id="KIC90269.1"/>
    </source>
</evidence>
<dbReference type="Proteomes" id="UP000031408">
    <property type="component" value="Unassembled WGS sequence"/>
</dbReference>
<gene>
    <name evidence="1" type="ORF">OI18_23365</name>
</gene>
<feature type="non-terminal residue" evidence="1">
    <location>
        <position position="1"/>
    </location>
</feature>
<reference evidence="1 2" key="1">
    <citation type="submission" date="2014-11" db="EMBL/GenBank/DDBJ databases">
        <title>Genome sequence of Flavihumibacter solisilvae 3-3.</title>
        <authorList>
            <person name="Zhou G."/>
            <person name="Li M."/>
            <person name="Wang G."/>
        </authorList>
    </citation>
    <scope>NUCLEOTIDE SEQUENCE [LARGE SCALE GENOMIC DNA]</scope>
    <source>
        <strain evidence="1 2">3-3</strain>
    </source>
</reference>
<dbReference type="AlphaFoldDB" id="A0A0C1IIF3"/>